<dbReference type="Proteomes" id="UP000015453">
    <property type="component" value="Unassembled WGS sequence"/>
</dbReference>
<gene>
    <name evidence="1" type="ORF">M569_15535</name>
</gene>
<sequence>MRVATCATSQRRDEVHCRPLPSSRRAVAQSPSVGFFGCRHAKSVALEFLRRFRRICCGRLPAV</sequence>
<organism evidence="1 2">
    <name type="scientific">Genlisea aurea</name>
    <dbReference type="NCBI Taxonomy" id="192259"/>
    <lineage>
        <taxon>Eukaryota</taxon>
        <taxon>Viridiplantae</taxon>
        <taxon>Streptophyta</taxon>
        <taxon>Embryophyta</taxon>
        <taxon>Tracheophyta</taxon>
        <taxon>Spermatophyta</taxon>
        <taxon>Magnoliopsida</taxon>
        <taxon>eudicotyledons</taxon>
        <taxon>Gunneridae</taxon>
        <taxon>Pentapetalae</taxon>
        <taxon>asterids</taxon>
        <taxon>lamiids</taxon>
        <taxon>Lamiales</taxon>
        <taxon>Lentibulariaceae</taxon>
        <taxon>Genlisea</taxon>
    </lineage>
</organism>
<keyword evidence="2" id="KW-1185">Reference proteome</keyword>
<dbReference type="EMBL" id="AUSU01008498">
    <property type="protein sequence ID" value="EPS59273.1"/>
    <property type="molecule type" value="Genomic_DNA"/>
</dbReference>
<evidence type="ECO:0000313" key="1">
    <source>
        <dbReference type="EMBL" id="EPS59273.1"/>
    </source>
</evidence>
<comment type="caution">
    <text evidence="1">The sequence shown here is derived from an EMBL/GenBank/DDBJ whole genome shotgun (WGS) entry which is preliminary data.</text>
</comment>
<proteinExistence type="predicted"/>
<evidence type="ECO:0000313" key="2">
    <source>
        <dbReference type="Proteomes" id="UP000015453"/>
    </source>
</evidence>
<dbReference type="AlphaFoldDB" id="S8D969"/>
<accession>S8D969</accession>
<protein>
    <submittedName>
        <fullName evidence="1">Uncharacterized protein</fullName>
    </submittedName>
</protein>
<reference evidence="1 2" key="1">
    <citation type="journal article" date="2013" name="BMC Genomics">
        <title>The miniature genome of a carnivorous plant Genlisea aurea contains a low number of genes and short non-coding sequences.</title>
        <authorList>
            <person name="Leushkin E.V."/>
            <person name="Sutormin R.A."/>
            <person name="Nabieva E.R."/>
            <person name="Penin A.A."/>
            <person name="Kondrashov A.S."/>
            <person name="Logacheva M.D."/>
        </authorList>
    </citation>
    <scope>NUCLEOTIDE SEQUENCE [LARGE SCALE GENOMIC DNA]</scope>
</reference>
<name>S8D969_9LAMI</name>